<dbReference type="GO" id="GO:0019867">
    <property type="term" value="C:outer membrane"/>
    <property type="evidence" value="ECO:0007669"/>
    <property type="project" value="InterPro"/>
</dbReference>
<feature type="region of interest" description="Disordered" evidence="3">
    <location>
        <begin position="1"/>
        <end position="23"/>
    </location>
</feature>
<organism evidence="6 7">
    <name type="scientific">Oryzomicrobium terrae</name>
    <dbReference type="NCBI Taxonomy" id="1735038"/>
    <lineage>
        <taxon>Bacteria</taxon>
        <taxon>Pseudomonadati</taxon>
        <taxon>Pseudomonadota</taxon>
        <taxon>Betaproteobacteria</taxon>
        <taxon>Rhodocyclales</taxon>
        <taxon>Rhodocyclaceae</taxon>
        <taxon>Oryzomicrobium</taxon>
    </lineage>
</organism>
<sequence>MNASTTIPTSPTGASPQDAASPSLAAKPRLHPLLTAAAVSVTVFSLMGVAAMTGLLPHAQSTTPSVQSAAAEGAAKALVPEEGARNGAEVNRSAEPLAPPAEPRPAAAPRSHRQAPLQVRSGAASNPAANASEAGQMAAAPICASCGVVESVRAVEVEGSGSGLGAVAGGVTGGLVGNQMGNGNGRTAMTLLGAVGGAFAGNAIEKNVRKETTYRITVRMDDGSYRTVSQSHVPAVAVGDKVKVVNGTVTART</sequence>
<dbReference type="InterPro" id="IPR008816">
    <property type="entry name" value="Gly_zipper_2TM_dom"/>
</dbReference>
<evidence type="ECO:0000256" key="4">
    <source>
        <dbReference type="SAM" id="Phobius"/>
    </source>
</evidence>
<feature type="domain" description="Glycine zipper 2TM" evidence="5">
    <location>
        <begin position="164"/>
        <end position="205"/>
    </location>
</feature>
<dbReference type="Proteomes" id="UP000323671">
    <property type="component" value="Chromosome"/>
</dbReference>
<evidence type="ECO:0000256" key="2">
    <source>
        <dbReference type="ARBA" id="ARBA00023136"/>
    </source>
</evidence>
<dbReference type="PANTHER" id="PTHR35603">
    <property type="match status" value="1"/>
</dbReference>
<feature type="compositionally biased region" description="Polar residues" evidence="3">
    <location>
        <begin position="1"/>
        <end position="20"/>
    </location>
</feature>
<evidence type="ECO:0000313" key="7">
    <source>
        <dbReference type="Proteomes" id="UP000323671"/>
    </source>
</evidence>
<keyword evidence="4" id="KW-1133">Transmembrane helix</keyword>
<gene>
    <name evidence="6" type="ORF">OTERR_13950</name>
</gene>
<evidence type="ECO:0000256" key="3">
    <source>
        <dbReference type="SAM" id="MobiDB-lite"/>
    </source>
</evidence>
<keyword evidence="7" id="KW-1185">Reference proteome</keyword>
<dbReference type="EMBL" id="CP022579">
    <property type="protein sequence ID" value="QEL64871.1"/>
    <property type="molecule type" value="Genomic_DNA"/>
</dbReference>
<dbReference type="Pfam" id="PF05433">
    <property type="entry name" value="Rick_17kDa_Anti"/>
    <property type="match status" value="1"/>
</dbReference>
<comment type="subcellular location">
    <subcellularLocation>
        <location evidence="1">Membrane</location>
    </subcellularLocation>
</comment>
<accession>A0A5C1E7F5</accession>
<feature type="region of interest" description="Disordered" evidence="3">
    <location>
        <begin position="81"/>
        <end position="128"/>
    </location>
</feature>
<evidence type="ECO:0000259" key="5">
    <source>
        <dbReference type="Pfam" id="PF05433"/>
    </source>
</evidence>
<dbReference type="PANTHER" id="PTHR35603:SF2">
    <property type="entry name" value="OUTER MEMBRANE LIPOPROTEIN"/>
    <property type="match status" value="1"/>
</dbReference>
<name>A0A5C1E7F5_9RHOO</name>
<keyword evidence="2 4" id="KW-0472">Membrane</keyword>
<dbReference type="RefSeq" id="WP_149425291.1">
    <property type="nucleotide sequence ID" value="NZ_CP022579.1"/>
</dbReference>
<keyword evidence="4" id="KW-0812">Transmembrane</keyword>
<dbReference type="AlphaFoldDB" id="A0A5C1E7F5"/>
<reference evidence="6 7" key="1">
    <citation type="submission" date="2017-07" db="EMBL/GenBank/DDBJ databases">
        <title>Complete genome sequence of Oryzomicrobium terrae TPP412.</title>
        <authorList>
            <person name="Chiu L.-W."/>
            <person name="Lo K.-J."/>
            <person name="Tsai Y.-M."/>
            <person name="Lin S.-S."/>
            <person name="Kuo C.-H."/>
            <person name="Liu C.-T."/>
        </authorList>
    </citation>
    <scope>NUCLEOTIDE SEQUENCE [LARGE SCALE GENOMIC DNA]</scope>
    <source>
        <strain evidence="6 7">TPP412</strain>
    </source>
</reference>
<evidence type="ECO:0000256" key="1">
    <source>
        <dbReference type="ARBA" id="ARBA00004370"/>
    </source>
</evidence>
<feature type="transmembrane region" description="Helical" evidence="4">
    <location>
        <begin position="33"/>
        <end position="56"/>
    </location>
</feature>
<dbReference type="KEGG" id="otr:OTERR_13950"/>
<evidence type="ECO:0000313" key="6">
    <source>
        <dbReference type="EMBL" id="QEL64871.1"/>
    </source>
</evidence>
<dbReference type="InterPro" id="IPR051407">
    <property type="entry name" value="Bact_OM_lipoprot/Surf_antigen"/>
</dbReference>
<proteinExistence type="predicted"/>
<protein>
    <recommendedName>
        <fullName evidence="5">Glycine zipper 2TM domain-containing protein</fullName>
    </recommendedName>
</protein>